<protein>
    <submittedName>
        <fullName evidence="2">Uncharacterized protein</fullName>
    </submittedName>
</protein>
<dbReference type="Proteomes" id="UP000322234">
    <property type="component" value="Unassembled WGS sequence"/>
</dbReference>
<keyword evidence="3" id="KW-1185">Reference proteome</keyword>
<proteinExistence type="predicted"/>
<reference evidence="2" key="1">
    <citation type="submission" date="2019-10" db="EMBL/GenBank/DDBJ databases">
        <title>The sequence and de novo assembly of the wild yak genome.</title>
        <authorList>
            <person name="Liu Y."/>
        </authorList>
    </citation>
    <scope>NUCLEOTIDE SEQUENCE [LARGE SCALE GENOMIC DNA]</scope>
    <source>
        <strain evidence="2">WY2019</strain>
    </source>
</reference>
<dbReference type="AlphaFoldDB" id="A0A6B0RJP1"/>
<organism evidence="2 3">
    <name type="scientific">Bos mutus</name>
    <name type="common">wild yak</name>
    <dbReference type="NCBI Taxonomy" id="72004"/>
    <lineage>
        <taxon>Eukaryota</taxon>
        <taxon>Metazoa</taxon>
        <taxon>Chordata</taxon>
        <taxon>Craniata</taxon>
        <taxon>Vertebrata</taxon>
        <taxon>Euteleostomi</taxon>
        <taxon>Mammalia</taxon>
        <taxon>Eutheria</taxon>
        <taxon>Laurasiatheria</taxon>
        <taxon>Artiodactyla</taxon>
        <taxon>Ruminantia</taxon>
        <taxon>Pecora</taxon>
        <taxon>Bovidae</taxon>
        <taxon>Bovinae</taxon>
        <taxon>Bos</taxon>
    </lineage>
</organism>
<gene>
    <name evidence="2" type="ORF">E5288_WYG016303</name>
</gene>
<evidence type="ECO:0000313" key="3">
    <source>
        <dbReference type="Proteomes" id="UP000322234"/>
    </source>
</evidence>
<comment type="caution">
    <text evidence="2">The sequence shown here is derived from an EMBL/GenBank/DDBJ whole genome shotgun (WGS) entry which is preliminary data.</text>
</comment>
<evidence type="ECO:0000313" key="2">
    <source>
        <dbReference type="EMBL" id="MXQ90439.1"/>
    </source>
</evidence>
<evidence type="ECO:0000256" key="1">
    <source>
        <dbReference type="SAM" id="MobiDB-lite"/>
    </source>
</evidence>
<feature type="region of interest" description="Disordered" evidence="1">
    <location>
        <begin position="63"/>
        <end position="100"/>
    </location>
</feature>
<feature type="region of interest" description="Disordered" evidence="1">
    <location>
        <begin position="27"/>
        <end position="50"/>
    </location>
</feature>
<feature type="compositionally biased region" description="Low complexity" evidence="1">
    <location>
        <begin position="36"/>
        <end position="49"/>
    </location>
</feature>
<sequence length="124" mass="12825">MKPGDTYILEDECVLTVTSPQVHKASGLCGAGSGEPAGPPAGSTPSDPAQCRARLEPQAWRLVEHTTPTGGVPGLGARPSWGTPAGLMAPSTREAAPEDLQERLQDTLSPVRALQASRWLSGTG</sequence>
<dbReference type="EMBL" id="VBQZ03000064">
    <property type="protein sequence ID" value="MXQ90439.1"/>
    <property type="molecule type" value="Genomic_DNA"/>
</dbReference>
<name>A0A6B0RJP1_9CETA</name>
<accession>A0A6B0RJP1</accession>